<organism evidence="9 10">
    <name type="scientific">Ruminiclostridium cellulolyticum (strain ATCC 35319 / DSM 5812 / JCM 6584 / H10)</name>
    <name type="common">Clostridium cellulolyticum</name>
    <dbReference type="NCBI Taxonomy" id="394503"/>
    <lineage>
        <taxon>Bacteria</taxon>
        <taxon>Bacillati</taxon>
        <taxon>Bacillota</taxon>
        <taxon>Clostridia</taxon>
        <taxon>Eubacteriales</taxon>
        <taxon>Oscillospiraceae</taxon>
        <taxon>Ruminiclostridium</taxon>
    </lineage>
</organism>
<evidence type="ECO:0000259" key="8">
    <source>
        <dbReference type="SMART" id="SM00986"/>
    </source>
</evidence>
<keyword evidence="7" id="KW-0234">DNA repair</keyword>
<dbReference type="AlphaFoldDB" id="B8I5K9"/>
<dbReference type="GO" id="GO:0051539">
    <property type="term" value="F:4 iron, 4 sulfur cluster binding"/>
    <property type="evidence" value="ECO:0007669"/>
    <property type="project" value="UniProtKB-KW"/>
</dbReference>
<evidence type="ECO:0000256" key="5">
    <source>
        <dbReference type="ARBA" id="ARBA00023004"/>
    </source>
</evidence>
<dbReference type="HOGENOM" id="CLU_044815_1_3_9"/>
<dbReference type="SMART" id="SM00986">
    <property type="entry name" value="UDG"/>
    <property type="match status" value="1"/>
</dbReference>
<keyword evidence="2" id="KW-0479">Metal-binding</keyword>
<dbReference type="eggNOG" id="COG1573">
    <property type="taxonomic scope" value="Bacteria"/>
</dbReference>
<keyword evidence="3" id="KW-0227">DNA damage</keyword>
<dbReference type="EMBL" id="CP001348">
    <property type="protein sequence ID" value="ACL76745.1"/>
    <property type="molecule type" value="Genomic_DNA"/>
</dbReference>
<keyword evidence="5" id="KW-0408">Iron</keyword>
<dbReference type="RefSeq" id="WP_015925834.1">
    <property type="nucleotide sequence ID" value="NC_011898.1"/>
</dbReference>
<dbReference type="PANTHER" id="PTHR33693">
    <property type="entry name" value="TYPE-5 URACIL-DNA GLYCOSYLASE"/>
    <property type="match status" value="1"/>
</dbReference>
<reference evidence="9 10" key="1">
    <citation type="submission" date="2009-01" db="EMBL/GenBank/DDBJ databases">
        <title>Complete sequence of Clostridium cellulolyticum H10.</title>
        <authorList>
            <consortium name="US DOE Joint Genome Institute"/>
            <person name="Lucas S."/>
            <person name="Copeland A."/>
            <person name="Lapidus A."/>
            <person name="Glavina del Rio T."/>
            <person name="Dalin E."/>
            <person name="Tice H."/>
            <person name="Bruce D."/>
            <person name="Goodwin L."/>
            <person name="Pitluck S."/>
            <person name="Chertkov O."/>
            <person name="Saunders E."/>
            <person name="Brettin T."/>
            <person name="Detter J.C."/>
            <person name="Han C."/>
            <person name="Larimer F."/>
            <person name="Land M."/>
            <person name="Hauser L."/>
            <person name="Kyrpides N."/>
            <person name="Ivanova N."/>
            <person name="Zhou J."/>
            <person name="Richardson P."/>
        </authorList>
    </citation>
    <scope>NUCLEOTIDE SEQUENCE [LARGE SCALE GENOMIC DNA]</scope>
    <source>
        <strain evidence="10">ATCC 35319 / DSM 5812 / JCM 6584 / H10</strain>
    </source>
</reference>
<proteinExistence type="predicted"/>
<evidence type="ECO:0000256" key="2">
    <source>
        <dbReference type="ARBA" id="ARBA00022723"/>
    </source>
</evidence>
<evidence type="ECO:0000256" key="7">
    <source>
        <dbReference type="ARBA" id="ARBA00023204"/>
    </source>
</evidence>
<keyword evidence="10" id="KW-1185">Reference proteome</keyword>
<dbReference type="SUPFAM" id="SSF52141">
    <property type="entry name" value="Uracil-DNA glycosylase-like"/>
    <property type="match status" value="1"/>
</dbReference>
<dbReference type="Gene3D" id="3.40.470.10">
    <property type="entry name" value="Uracil-DNA glycosylase-like domain"/>
    <property type="match status" value="1"/>
</dbReference>
<dbReference type="InterPro" id="IPR005122">
    <property type="entry name" value="Uracil-DNA_glycosylase-like"/>
</dbReference>
<dbReference type="Proteomes" id="UP000001349">
    <property type="component" value="Chromosome"/>
</dbReference>
<name>B8I5K9_RUMCH</name>
<dbReference type="KEGG" id="cce:Ccel_2415"/>
<dbReference type="PANTHER" id="PTHR33693:SF1">
    <property type="entry name" value="TYPE-4 URACIL-DNA GLYCOSYLASE"/>
    <property type="match status" value="1"/>
</dbReference>
<evidence type="ECO:0000256" key="1">
    <source>
        <dbReference type="ARBA" id="ARBA00022485"/>
    </source>
</evidence>
<dbReference type="GO" id="GO:0046872">
    <property type="term" value="F:metal ion binding"/>
    <property type="evidence" value="ECO:0007669"/>
    <property type="project" value="UniProtKB-KW"/>
</dbReference>
<dbReference type="InterPro" id="IPR036895">
    <property type="entry name" value="Uracil-DNA_glycosylase-like_sf"/>
</dbReference>
<evidence type="ECO:0000313" key="9">
    <source>
        <dbReference type="EMBL" id="ACL76745.1"/>
    </source>
</evidence>
<evidence type="ECO:0000256" key="4">
    <source>
        <dbReference type="ARBA" id="ARBA00022801"/>
    </source>
</evidence>
<dbReference type="STRING" id="394503.Ccel_2415"/>
<evidence type="ECO:0000313" key="10">
    <source>
        <dbReference type="Proteomes" id="UP000001349"/>
    </source>
</evidence>
<dbReference type="Pfam" id="PF03167">
    <property type="entry name" value="UDG"/>
    <property type="match status" value="1"/>
</dbReference>
<accession>B8I5K9</accession>
<dbReference type="CDD" id="cd10030">
    <property type="entry name" value="UDG-F4_TTUDGA_SPO1dp_like"/>
    <property type="match status" value="1"/>
</dbReference>
<evidence type="ECO:0000256" key="6">
    <source>
        <dbReference type="ARBA" id="ARBA00023014"/>
    </source>
</evidence>
<keyword evidence="4" id="KW-0378">Hydrolase</keyword>
<keyword evidence="1" id="KW-0004">4Fe-4S</keyword>
<dbReference type="GO" id="GO:0006281">
    <property type="term" value="P:DNA repair"/>
    <property type="evidence" value="ECO:0007669"/>
    <property type="project" value="UniProtKB-KW"/>
</dbReference>
<sequence length="218" mass="24958">MDKDTMQNRLEQLCCEYVQTFNDKEIVLGHGCIDSPVAIIGEAPGKDEVKLGKPFVGAAGKNLNEFIEVLEISRDDLYITNAIKYRLGRLNPKTRRIVNRPATIKDIKENQIWLHREIHILKPQIIVTLGNVPLKAVTDNFRLSIGDMHGVLHECNLAGKVYKIFPLYHPASIIYNRTLKDVYHEDMMVLKKEIKKLSTVNVFNPNKRVFHISLTTKI</sequence>
<dbReference type="InterPro" id="IPR051536">
    <property type="entry name" value="UDG_Type-4/5"/>
</dbReference>
<gene>
    <name evidence="9" type="ordered locus">Ccel_2415</name>
</gene>
<protein>
    <submittedName>
        <fullName evidence="9">Uracil-DNA glycosylase superfamily</fullName>
    </submittedName>
</protein>
<keyword evidence="6" id="KW-0411">Iron-sulfur</keyword>
<feature type="domain" description="Uracil-DNA glycosylase-like" evidence="8">
    <location>
        <begin position="28"/>
        <end position="188"/>
    </location>
</feature>
<dbReference type="GO" id="GO:0097506">
    <property type="term" value="F:deaminated base DNA N-glycosylase activity"/>
    <property type="evidence" value="ECO:0007669"/>
    <property type="project" value="UniProtKB-ARBA"/>
</dbReference>
<evidence type="ECO:0000256" key="3">
    <source>
        <dbReference type="ARBA" id="ARBA00022763"/>
    </source>
</evidence>
<dbReference type="SMART" id="SM00987">
    <property type="entry name" value="UreE_C"/>
    <property type="match status" value="1"/>
</dbReference>